<dbReference type="InterPro" id="IPR001579">
    <property type="entry name" value="Glyco_hydro_18_chit_AS"/>
</dbReference>
<evidence type="ECO:0000256" key="7">
    <source>
        <dbReference type="ARBA" id="ARBA00023295"/>
    </source>
</evidence>
<dbReference type="Gene3D" id="3.20.20.80">
    <property type="entry name" value="Glycosidases"/>
    <property type="match status" value="1"/>
</dbReference>
<evidence type="ECO:0000256" key="10">
    <source>
        <dbReference type="SAM" id="SignalP"/>
    </source>
</evidence>
<evidence type="ECO:0000313" key="13">
    <source>
        <dbReference type="Proteomes" id="UP000053477"/>
    </source>
</evidence>
<dbReference type="PANTHER" id="PTHR45708">
    <property type="entry name" value="ENDOCHITINASE"/>
    <property type="match status" value="1"/>
</dbReference>
<keyword evidence="3" id="KW-0147">Chitin-binding</keyword>
<accession>A0A0H2RJJ4</accession>
<dbReference type="InterPro" id="IPR045321">
    <property type="entry name" value="Cts1-like"/>
</dbReference>
<dbReference type="Proteomes" id="UP000053477">
    <property type="component" value="Unassembled WGS sequence"/>
</dbReference>
<dbReference type="Pfam" id="PF02839">
    <property type="entry name" value="CBM_5_12"/>
    <property type="match status" value="1"/>
</dbReference>
<feature type="region of interest" description="Disordered" evidence="9">
    <location>
        <begin position="431"/>
        <end position="477"/>
    </location>
</feature>
<dbReference type="CDD" id="cd12215">
    <property type="entry name" value="ChiC_BD"/>
    <property type="match status" value="1"/>
</dbReference>
<dbReference type="PROSITE" id="PS51910">
    <property type="entry name" value="GH18_2"/>
    <property type="match status" value="1"/>
</dbReference>
<dbReference type="STRING" id="27342.A0A0H2RJJ4"/>
<dbReference type="GO" id="GO:0008061">
    <property type="term" value="F:chitin binding"/>
    <property type="evidence" value="ECO:0007669"/>
    <property type="project" value="UniProtKB-KW"/>
</dbReference>
<evidence type="ECO:0000256" key="5">
    <source>
        <dbReference type="ARBA" id="ARBA00023024"/>
    </source>
</evidence>
<keyword evidence="6" id="KW-0119">Carbohydrate metabolism</keyword>
<name>A0A0H2RJJ4_9AGAM</name>
<dbReference type="SUPFAM" id="SSF51445">
    <property type="entry name" value="(Trans)glycosidases"/>
    <property type="match status" value="1"/>
</dbReference>
<dbReference type="GO" id="GO:0005576">
    <property type="term" value="C:extracellular region"/>
    <property type="evidence" value="ECO:0007669"/>
    <property type="project" value="InterPro"/>
</dbReference>
<keyword evidence="13" id="KW-1185">Reference proteome</keyword>
<dbReference type="PANTHER" id="PTHR45708:SF49">
    <property type="entry name" value="ENDOCHITINASE"/>
    <property type="match status" value="1"/>
</dbReference>
<feature type="compositionally biased region" description="Polar residues" evidence="9">
    <location>
        <begin position="435"/>
        <end position="449"/>
    </location>
</feature>
<evidence type="ECO:0000256" key="4">
    <source>
        <dbReference type="ARBA" id="ARBA00022801"/>
    </source>
</evidence>
<protein>
    <recommendedName>
        <fullName evidence="2">chitinase</fullName>
        <ecNumber evidence="2">3.2.1.14</ecNumber>
    </recommendedName>
</protein>
<feature type="signal peptide" evidence="10">
    <location>
        <begin position="1"/>
        <end position="21"/>
    </location>
</feature>
<keyword evidence="5" id="KW-0146">Chitin degradation</keyword>
<dbReference type="GO" id="GO:0000272">
    <property type="term" value="P:polysaccharide catabolic process"/>
    <property type="evidence" value="ECO:0007669"/>
    <property type="project" value="UniProtKB-KW"/>
</dbReference>
<evidence type="ECO:0000256" key="2">
    <source>
        <dbReference type="ARBA" id="ARBA00012729"/>
    </source>
</evidence>
<reference evidence="12 13" key="1">
    <citation type="submission" date="2015-04" db="EMBL/GenBank/DDBJ databases">
        <title>Complete genome sequence of Schizopora paradoxa KUC8140, a cosmopolitan wood degrader in East Asia.</title>
        <authorList>
            <consortium name="DOE Joint Genome Institute"/>
            <person name="Min B."/>
            <person name="Park H."/>
            <person name="Jang Y."/>
            <person name="Kim J.-J."/>
            <person name="Kim K.H."/>
            <person name="Pangilinan J."/>
            <person name="Lipzen A."/>
            <person name="Riley R."/>
            <person name="Grigoriev I.V."/>
            <person name="Spatafora J.W."/>
            <person name="Choi I.-G."/>
        </authorList>
    </citation>
    <scope>NUCLEOTIDE SEQUENCE [LARGE SCALE GENOMIC DNA]</scope>
    <source>
        <strain evidence="12 13">KUC8140</strain>
    </source>
</reference>
<evidence type="ECO:0000313" key="12">
    <source>
        <dbReference type="EMBL" id="KLO12185.1"/>
    </source>
</evidence>
<dbReference type="GO" id="GO:0030246">
    <property type="term" value="F:carbohydrate binding"/>
    <property type="evidence" value="ECO:0007669"/>
    <property type="project" value="InterPro"/>
</dbReference>
<keyword evidence="8" id="KW-0624">Polysaccharide degradation</keyword>
<evidence type="ECO:0000256" key="6">
    <source>
        <dbReference type="ARBA" id="ARBA00023277"/>
    </source>
</evidence>
<dbReference type="InParanoid" id="A0A0H2RJJ4"/>
<keyword evidence="10" id="KW-0732">Signal</keyword>
<evidence type="ECO:0000256" key="3">
    <source>
        <dbReference type="ARBA" id="ARBA00022669"/>
    </source>
</evidence>
<dbReference type="EC" id="3.2.1.14" evidence="2"/>
<dbReference type="InterPro" id="IPR050542">
    <property type="entry name" value="Glycosyl_Hydrlase18_Chitinase"/>
</dbReference>
<dbReference type="SMART" id="SM00495">
    <property type="entry name" value="ChtBD3"/>
    <property type="match status" value="1"/>
</dbReference>
<dbReference type="CDD" id="cd02877">
    <property type="entry name" value="GH18_hevamine_XipI_class_III"/>
    <property type="match status" value="1"/>
</dbReference>
<evidence type="ECO:0000256" key="8">
    <source>
        <dbReference type="ARBA" id="ARBA00023326"/>
    </source>
</evidence>
<dbReference type="EMBL" id="KQ085983">
    <property type="protein sequence ID" value="KLO12185.1"/>
    <property type="molecule type" value="Genomic_DNA"/>
</dbReference>
<sequence>MSFLSILHILFSLSLLRYVSSFDITRNDNLVLYWGQNSYGATHSNTADYQQRLSFYCGSDSVTDTFPLAFLTTFFGEGGVPSMDFSNICSTDNDPVFSGTELPNCSFMASDIETCQAAGKIVTISLGGATGAVGFTSDSQAQSFADQIWNIFLGGSSSTRPFGNAVLDGIDLDVEGGGSAHYAAFVTQLQTHFKGASKKYYVTAAPQCPFPDANLGSVINAVPFDAVYVQFYNNYCGLQAFSNPNDWNFGTWDNWAKTTSPNKNVKVYIGAPADSTAAGSGYVDAGTLANVIQQTKSQFSSFGGVMMWDASQAYANGRFDVAAKNALTGGSSAPSPTSSKSSSSSSSSSKTSSAPSSTPTSGGCAGVAAWQTGVAYVGGDSVSFNGHLWTAKWWTENDTPGGQAGVWTDDGACTSAAVATKSVKAIKTPVADVSTRASSEAQDAKSTPNADDVVTPISDTRKAASETSTFRPRWGRD</sequence>
<dbReference type="GO" id="GO:0006032">
    <property type="term" value="P:chitin catabolic process"/>
    <property type="evidence" value="ECO:0007669"/>
    <property type="project" value="UniProtKB-KW"/>
</dbReference>
<dbReference type="AlphaFoldDB" id="A0A0H2RJJ4"/>
<organism evidence="12 13">
    <name type="scientific">Schizopora paradoxa</name>
    <dbReference type="NCBI Taxonomy" id="27342"/>
    <lineage>
        <taxon>Eukaryota</taxon>
        <taxon>Fungi</taxon>
        <taxon>Dikarya</taxon>
        <taxon>Basidiomycota</taxon>
        <taxon>Agaricomycotina</taxon>
        <taxon>Agaricomycetes</taxon>
        <taxon>Hymenochaetales</taxon>
        <taxon>Schizoporaceae</taxon>
        <taxon>Schizopora</taxon>
    </lineage>
</organism>
<feature type="domain" description="GH18" evidence="11">
    <location>
        <begin position="28"/>
        <end position="330"/>
    </location>
</feature>
<feature type="region of interest" description="Disordered" evidence="9">
    <location>
        <begin position="328"/>
        <end position="363"/>
    </location>
</feature>
<feature type="chain" id="PRO_5005201880" description="chitinase" evidence="10">
    <location>
        <begin position="22"/>
        <end position="477"/>
    </location>
</feature>
<keyword evidence="4 12" id="KW-0378">Hydrolase</keyword>
<evidence type="ECO:0000256" key="1">
    <source>
        <dbReference type="ARBA" id="ARBA00000822"/>
    </source>
</evidence>
<evidence type="ECO:0000259" key="11">
    <source>
        <dbReference type="PROSITE" id="PS51910"/>
    </source>
</evidence>
<dbReference type="Gene3D" id="2.10.10.20">
    <property type="entry name" value="Carbohydrate-binding module superfamily 5/12"/>
    <property type="match status" value="1"/>
</dbReference>
<dbReference type="OrthoDB" id="6020543at2759"/>
<dbReference type="InterPro" id="IPR017853">
    <property type="entry name" value="GH"/>
</dbReference>
<dbReference type="InterPro" id="IPR003610">
    <property type="entry name" value="CBM5/12"/>
</dbReference>
<gene>
    <name evidence="12" type="ORF">SCHPADRAFT_998353</name>
</gene>
<dbReference type="InterPro" id="IPR001223">
    <property type="entry name" value="Glyco_hydro18_cat"/>
</dbReference>
<feature type="compositionally biased region" description="Low complexity" evidence="9">
    <location>
        <begin position="331"/>
        <end position="361"/>
    </location>
</feature>
<dbReference type="SUPFAM" id="SSF51055">
    <property type="entry name" value="Carbohydrate binding domain"/>
    <property type="match status" value="1"/>
</dbReference>
<keyword evidence="7" id="KW-0326">Glycosidase</keyword>
<dbReference type="InterPro" id="IPR036573">
    <property type="entry name" value="CBM_sf_5/12"/>
</dbReference>
<proteinExistence type="predicted"/>
<evidence type="ECO:0000256" key="9">
    <source>
        <dbReference type="SAM" id="MobiDB-lite"/>
    </source>
</evidence>
<dbReference type="PROSITE" id="PS01095">
    <property type="entry name" value="GH18_1"/>
    <property type="match status" value="1"/>
</dbReference>
<comment type="catalytic activity">
    <reaction evidence="1">
        <text>Random endo-hydrolysis of N-acetyl-beta-D-glucosaminide (1-&gt;4)-beta-linkages in chitin and chitodextrins.</text>
        <dbReference type="EC" id="3.2.1.14"/>
    </reaction>
</comment>
<dbReference type="GO" id="GO:0008843">
    <property type="term" value="F:endochitinase activity"/>
    <property type="evidence" value="ECO:0007669"/>
    <property type="project" value="UniProtKB-EC"/>
</dbReference>